<keyword evidence="2" id="KW-1185">Reference proteome</keyword>
<comment type="caution">
    <text evidence="1">The sequence shown here is derived from an EMBL/GenBank/DDBJ whole genome shotgun (WGS) entry which is preliminary data.</text>
</comment>
<protein>
    <submittedName>
        <fullName evidence="1">Uncharacterized protein</fullName>
    </submittedName>
</protein>
<sequence>MTDVEMVDDKFVPEGSPHSALPVSHRASPMVEDDDHRSGGSSEDVNQQLMAKPSLSRHASDKTPALAAPSPASSSGHVPQFPPPAPKPKSVKAARPRSPSPSPPPPPAPPLKTVRLEIRLGGPENYEVDVASLAKATGQRPSTPVAATKRYESESDGDGDGEGDGAEAEGGDGAAETGKGKRGKRKNLAAEYYDLNDPFIDDSELAVDERKFFAQTKQQGFYVSSGEVALLKDKTPKKPKSKRSHLPPPEPIAGPSNFPHVVKKADKDKEKEKEKEKEEEKDRGRRSDTGTKEAPITLLDDDDRSSSTAKRKNAESEAAKKKRKVVVDIHPFHPELEAAIEDLKAEIAKESWEVKGKFPLSIKPLLADIALKAIKLNEYDENFFNLMPRIFPYNRFTMMKLIKRTVFQDHMMLLTQRQDELLLQLQRTVNEGFEKAQEEYERSVQQWEKRQEKAKADGTGSASTEGTPSMPQIPLASADDAAAMDVDKSADGDGKDGKDGKDSHPPFKKYKMTEAMKGTVWNLVCLSNECCRIENEKNTLENSTTLVSEQGLRKILYQKIVASFPDGWMSSGQISREVSVMKKKFEKEAMDSES</sequence>
<evidence type="ECO:0000313" key="1">
    <source>
        <dbReference type="EMBL" id="KAI0046533.1"/>
    </source>
</evidence>
<accession>A0ACB8RR08</accession>
<reference evidence="1" key="1">
    <citation type="submission" date="2021-02" db="EMBL/GenBank/DDBJ databases">
        <authorList>
            <consortium name="DOE Joint Genome Institute"/>
            <person name="Ahrendt S."/>
            <person name="Looney B.P."/>
            <person name="Miyauchi S."/>
            <person name="Morin E."/>
            <person name="Drula E."/>
            <person name="Courty P.E."/>
            <person name="Chicoki N."/>
            <person name="Fauchery L."/>
            <person name="Kohler A."/>
            <person name="Kuo A."/>
            <person name="Labutti K."/>
            <person name="Pangilinan J."/>
            <person name="Lipzen A."/>
            <person name="Riley R."/>
            <person name="Andreopoulos W."/>
            <person name="He G."/>
            <person name="Johnson J."/>
            <person name="Barry K.W."/>
            <person name="Grigoriev I.V."/>
            <person name="Nagy L."/>
            <person name="Hibbett D."/>
            <person name="Henrissat B."/>
            <person name="Matheny P.B."/>
            <person name="Labbe J."/>
            <person name="Martin F."/>
        </authorList>
    </citation>
    <scope>NUCLEOTIDE SEQUENCE</scope>
    <source>
        <strain evidence="1">FP105234-sp</strain>
    </source>
</reference>
<dbReference type="EMBL" id="MU275923">
    <property type="protein sequence ID" value="KAI0046533.1"/>
    <property type="molecule type" value="Genomic_DNA"/>
</dbReference>
<name>A0ACB8RR08_9AGAM</name>
<gene>
    <name evidence="1" type="ORF">FA95DRAFT_1559990</name>
</gene>
<proteinExistence type="predicted"/>
<organism evidence="1 2">
    <name type="scientific">Auriscalpium vulgare</name>
    <dbReference type="NCBI Taxonomy" id="40419"/>
    <lineage>
        <taxon>Eukaryota</taxon>
        <taxon>Fungi</taxon>
        <taxon>Dikarya</taxon>
        <taxon>Basidiomycota</taxon>
        <taxon>Agaricomycotina</taxon>
        <taxon>Agaricomycetes</taxon>
        <taxon>Russulales</taxon>
        <taxon>Auriscalpiaceae</taxon>
        <taxon>Auriscalpium</taxon>
    </lineage>
</organism>
<dbReference type="Proteomes" id="UP000814033">
    <property type="component" value="Unassembled WGS sequence"/>
</dbReference>
<reference evidence="1" key="2">
    <citation type="journal article" date="2022" name="New Phytol.">
        <title>Evolutionary transition to the ectomycorrhizal habit in the genomes of a hyperdiverse lineage of mushroom-forming fungi.</title>
        <authorList>
            <person name="Looney B."/>
            <person name="Miyauchi S."/>
            <person name="Morin E."/>
            <person name="Drula E."/>
            <person name="Courty P.E."/>
            <person name="Kohler A."/>
            <person name="Kuo A."/>
            <person name="LaButti K."/>
            <person name="Pangilinan J."/>
            <person name="Lipzen A."/>
            <person name="Riley R."/>
            <person name="Andreopoulos W."/>
            <person name="He G."/>
            <person name="Johnson J."/>
            <person name="Nolan M."/>
            <person name="Tritt A."/>
            <person name="Barry K.W."/>
            <person name="Grigoriev I.V."/>
            <person name="Nagy L.G."/>
            <person name="Hibbett D."/>
            <person name="Henrissat B."/>
            <person name="Matheny P.B."/>
            <person name="Labbe J."/>
            <person name="Martin F.M."/>
        </authorList>
    </citation>
    <scope>NUCLEOTIDE SEQUENCE</scope>
    <source>
        <strain evidence="1">FP105234-sp</strain>
    </source>
</reference>
<evidence type="ECO:0000313" key="2">
    <source>
        <dbReference type="Proteomes" id="UP000814033"/>
    </source>
</evidence>